<keyword evidence="2" id="KW-0597">Phosphoprotein</keyword>
<evidence type="ECO:0000313" key="4">
    <source>
        <dbReference type="EMBL" id="MFB9572452.1"/>
    </source>
</evidence>
<keyword evidence="5" id="KW-1185">Reference proteome</keyword>
<dbReference type="Proteomes" id="UP001589710">
    <property type="component" value="Unassembled WGS sequence"/>
</dbReference>
<evidence type="ECO:0000256" key="2">
    <source>
        <dbReference type="ARBA" id="ARBA00022553"/>
    </source>
</evidence>
<organism evidence="4 5">
    <name type="scientific">Streptomyces yanii</name>
    <dbReference type="NCBI Taxonomy" id="78510"/>
    <lineage>
        <taxon>Bacteria</taxon>
        <taxon>Bacillati</taxon>
        <taxon>Actinomycetota</taxon>
        <taxon>Actinomycetes</taxon>
        <taxon>Kitasatosporales</taxon>
        <taxon>Streptomycetaceae</taxon>
        <taxon>Streptomyces</taxon>
    </lineage>
</organism>
<dbReference type="InterPro" id="IPR009081">
    <property type="entry name" value="PP-bd_ACP"/>
</dbReference>
<keyword evidence="1" id="KW-0596">Phosphopantetheine</keyword>
<comment type="caution">
    <text evidence="4">The sequence shown here is derived from an EMBL/GenBank/DDBJ whole genome shotgun (WGS) entry which is preliminary data.</text>
</comment>
<protein>
    <submittedName>
        <fullName evidence="4">Acyl carrier protein</fullName>
    </submittedName>
</protein>
<dbReference type="PROSITE" id="PS00012">
    <property type="entry name" value="PHOSPHOPANTETHEINE"/>
    <property type="match status" value="1"/>
</dbReference>
<dbReference type="Gene3D" id="1.10.1200.10">
    <property type="entry name" value="ACP-like"/>
    <property type="match status" value="1"/>
</dbReference>
<dbReference type="SUPFAM" id="SSF47336">
    <property type="entry name" value="ACP-like"/>
    <property type="match status" value="1"/>
</dbReference>
<name>A0ABV5R593_9ACTN</name>
<dbReference type="RefSeq" id="WP_345518882.1">
    <property type="nucleotide sequence ID" value="NZ_BAAAXD010000050.1"/>
</dbReference>
<evidence type="ECO:0000259" key="3">
    <source>
        <dbReference type="PROSITE" id="PS50075"/>
    </source>
</evidence>
<gene>
    <name evidence="4" type="ORF">ACFFTL_08980</name>
</gene>
<dbReference type="InterPro" id="IPR036736">
    <property type="entry name" value="ACP-like_sf"/>
</dbReference>
<reference evidence="4 5" key="1">
    <citation type="submission" date="2024-09" db="EMBL/GenBank/DDBJ databases">
        <authorList>
            <person name="Sun Q."/>
            <person name="Mori K."/>
        </authorList>
    </citation>
    <scope>NUCLEOTIDE SEQUENCE [LARGE SCALE GENOMIC DNA]</scope>
    <source>
        <strain evidence="4 5">JCM 3331</strain>
    </source>
</reference>
<accession>A0ABV5R593</accession>
<sequence>MWDVTFEKVLRASLRGLPDQVDLEADALLTRFGLDSLATVGLIAALEEAYTVVIPDEAVNPMNFRTPRTIWTVLSAARGEPTEAAG</sequence>
<evidence type="ECO:0000256" key="1">
    <source>
        <dbReference type="ARBA" id="ARBA00022450"/>
    </source>
</evidence>
<evidence type="ECO:0000313" key="5">
    <source>
        <dbReference type="Proteomes" id="UP001589710"/>
    </source>
</evidence>
<proteinExistence type="predicted"/>
<feature type="domain" description="Carrier" evidence="3">
    <location>
        <begin position="1"/>
        <end position="78"/>
    </location>
</feature>
<dbReference type="PROSITE" id="PS50075">
    <property type="entry name" value="CARRIER"/>
    <property type="match status" value="1"/>
</dbReference>
<dbReference type="InterPro" id="IPR006162">
    <property type="entry name" value="Ppantetheine_attach_site"/>
</dbReference>
<dbReference type="Pfam" id="PF00550">
    <property type="entry name" value="PP-binding"/>
    <property type="match status" value="1"/>
</dbReference>
<dbReference type="EMBL" id="JBHMCG010000040">
    <property type="protein sequence ID" value="MFB9572452.1"/>
    <property type="molecule type" value="Genomic_DNA"/>
</dbReference>